<dbReference type="Proteomes" id="UP000789920">
    <property type="component" value="Unassembled WGS sequence"/>
</dbReference>
<evidence type="ECO:0000313" key="2">
    <source>
        <dbReference type="Proteomes" id="UP000789920"/>
    </source>
</evidence>
<dbReference type="EMBL" id="CAJVQC010045997">
    <property type="protein sequence ID" value="CAG8782302.1"/>
    <property type="molecule type" value="Genomic_DNA"/>
</dbReference>
<name>A0ACA9R8H9_9GLOM</name>
<protein>
    <submittedName>
        <fullName evidence="1">36831_t:CDS:1</fullName>
    </submittedName>
</protein>
<proteinExistence type="predicted"/>
<organism evidence="1 2">
    <name type="scientific">Racocetra persica</name>
    <dbReference type="NCBI Taxonomy" id="160502"/>
    <lineage>
        <taxon>Eukaryota</taxon>
        <taxon>Fungi</taxon>
        <taxon>Fungi incertae sedis</taxon>
        <taxon>Mucoromycota</taxon>
        <taxon>Glomeromycotina</taxon>
        <taxon>Glomeromycetes</taxon>
        <taxon>Diversisporales</taxon>
        <taxon>Gigasporaceae</taxon>
        <taxon>Racocetra</taxon>
    </lineage>
</organism>
<comment type="caution">
    <text evidence="1">The sequence shown here is derived from an EMBL/GenBank/DDBJ whole genome shotgun (WGS) entry which is preliminary data.</text>
</comment>
<evidence type="ECO:0000313" key="1">
    <source>
        <dbReference type="EMBL" id="CAG8782302.1"/>
    </source>
</evidence>
<keyword evidence="2" id="KW-1185">Reference proteome</keyword>
<gene>
    <name evidence="1" type="ORF">RPERSI_LOCUS17782</name>
</gene>
<accession>A0ACA9R8H9</accession>
<reference evidence="1" key="1">
    <citation type="submission" date="2021-06" db="EMBL/GenBank/DDBJ databases">
        <authorList>
            <person name="Kallberg Y."/>
            <person name="Tangrot J."/>
            <person name="Rosling A."/>
        </authorList>
    </citation>
    <scope>NUCLEOTIDE SEQUENCE</scope>
    <source>
        <strain evidence="1">MA461A</strain>
    </source>
</reference>
<sequence length="223" mass="23915">MLSLKFLNAISVIPHISHIQSSTFFTSSQQQTSNHYTSSVSPFEKSGIDSFLLSFANKQKHGGLASTGSNDADLNSSSPNPLLSNFATFTKSDTTQKTSGSDVAKLLSDFLVPSEELYRIHIHASYNNTIVSLTNSRKDVLINSSGGLVGFKKAQRGGYEAAHQAAAALVEKVKEKGIKVKNVEVLIKGFGPGRDAAFKAIASPENPWIVKRITDSTPLPFGG</sequence>
<feature type="non-terminal residue" evidence="1">
    <location>
        <position position="223"/>
    </location>
</feature>